<dbReference type="AlphaFoldDB" id="A0A328Q3Y2"/>
<accession>A0A328Q3Y2</accession>
<comment type="caution">
    <text evidence="2">The sequence shown here is derived from an EMBL/GenBank/DDBJ whole genome shotgun (WGS) entry which is preliminary data.</text>
</comment>
<protein>
    <submittedName>
        <fullName evidence="2">Uncharacterized protein</fullName>
    </submittedName>
</protein>
<proteinExistence type="predicted"/>
<dbReference type="Proteomes" id="UP000248557">
    <property type="component" value="Unassembled WGS sequence"/>
</dbReference>
<evidence type="ECO:0000313" key="3">
    <source>
        <dbReference type="Proteomes" id="UP000248557"/>
    </source>
</evidence>
<organism evidence="2 3">
    <name type="scientific">Methanosphaera stadtmanae</name>
    <dbReference type="NCBI Taxonomy" id="2317"/>
    <lineage>
        <taxon>Archaea</taxon>
        <taxon>Methanobacteriati</taxon>
        <taxon>Methanobacteriota</taxon>
        <taxon>Methanomada group</taxon>
        <taxon>Methanobacteria</taxon>
        <taxon>Methanobacteriales</taxon>
        <taxon>Methanobacteriaceae</taxon>
        <taxon>Methanosphaera</taxon>
    </lineage>
</organism>
<feature type="region of interest" description="Disordered" evidence="1">
    <location>
        <begin position="58"/>
        <end position="78"/>
    </location>
</feature>
<dbReference type="RefSeq" id="WP_011405659.1">
    <property type="nucleotide sequence ID" value="NZ_CATZNA010000008.1"/>
</dbReference>
<name>A0A328Q3Y2_9EURY</name>
<evidence type="ECO:0000256" key="1">
    <source>
        <dbReference type="SAM" id="MobiDB-lite"/>
    </source>
</evidence>
<evidence type="ECO:0000313" key="2">
    <source>
        <dbReference type="EMBL" id="RAP03844.1"/>
    </source>
</evidence>
<dbReference type="EMBL" id="NGJK01000004">
    <property type="protein sequence ID" value="RAP03844.1"/>
    <property type="molecule type" value="Genomic_DNA"/>
</dbReference>
<dbReference type="GeneID" id="3855049"/>
<sequence length="78" mass="8664">MKDSLSIDDIDFEKVIDMGKFSLFFLSGVAVGYGIKKIVDSEEFESLKSTILDSIGNSEDEEVHQIPISDVDESSEDE</sequence>
<gene>
    <name evidence="2" type="ORF">CA615_00195</name>
</gene>
<reference evidence="2 3" key="1">
    <citation type="submission" date="2017-05" db="EMBL/GenBank/DDBJ databases">
        <title>Host range expansion of the Methanosphaera genus to humans and monogastric animals involves recent and extensive reduction in genome content.</title>
        <authorList>
            <person name="Hoedt E.C."/>
            <person name="Volmer J.G."/>
            <person name="Parks D.H."/>
            <person name="Rosewarne C.P."/>
            <person name="Denman S.E."/>
            <person name="Mcsweeney C.S."/>
            <person name="O Cuiv P."/>
            <person name="Hugenholtz P."/>
            <person name="Tyson G.W."/>
            <person name="Morrison M."/>
        </authorList>
    </citation>
    <scope>NUCLEOTIDE SEQUENCE [LARGE SCALE GENOMIC DNA]</scope>
    <source>
        <strain evidence="2 3">PA5</strain>
    </source>
</reference>